<dbReference type="Proteomes" id="UP001354989">
    <property type="component" value="Chromosome"/>
</dbReference>
<reference evidence="2 3" key="1">
    <citation type="submission" date="2021-12" db="EMBL/GenBank/DDBJ databases">
        <title>Genome sequencing of bacteria with rrn-lacking chromosome and rrn-plasmid.</title>
        <authorList>
            <person name="Anda M."/>
            <person name="Iwasaki W."/>
        </authorList>
    </citation>
    <scope>NUCLEOTIDE SEQUENCE [LARGE SCALE GENOMIC DNA]</scope>
    <source>
        <strain evidence="2 3">NBRC 101262</strain>
    </source>
</reference>
<dbReference type="SUPFAM" id="SSF49452">
    <property type="entry name" value="Starch-binding domain-like"/>
    <property type="match status" value="1"/>
</dbReference>
<evidence type="ECO:0000313" key="2">
    <source>
        <dbReference type="EMBL" id="BDC98953.1"/>
    </source>
</evidence>
<proteinExistence type="inferred from homology"/>
<dbReference type="InterPro" id="IPR011659">
    <property type="entry name" value="WD40"/>
</dbReference>
<protein>
    <recommendedName>
        <fullName evidence="4">TolB protein</fullName>
    </recommendedName>
</protein>
<dbReference type="SUPFAM" id="SSF69304">
    <property type="entry name" value="Tricorn protease N-terminal domain"/>
    <property type="match status" value="1"/>
</dbReference>
<comment type="similarity">
    <text evidence="1">Belongs to the TolB family.</text>
</comment>
<dbReference type="EMBL" id="AP025292">
    <property type="protein sequence ID" value="BDC98953.1"/>
    <property type="molecule type" value="Genomic_DNA"/>
</dbReference>
<organism evidence="2 3">
    <name type="scientific">Persicobacter psychrovividus</name>
    <dbReference type="NCBI Taxonomy" id="387638"/>
    <lineage>
        <taxon>Bacteria</taxon>
        <taxon>Pseudomonadati</taxon>
        <taxon>Bacteroidota</taxon>
        <taxon>Cytophagia</taxon>
        <taxon>Cytophagales</taxon>
        <taxon>Persicobacteraceae</taxon>
        <taxon>Persicobacter</taxon>
    </lineage>
</organism>
<name>A0ABN6L763_9BACT</name>
<dbReference type="PANTHER" id="PTHR36842:SF1">
    <property type="entry name" value="PROTEIN TOLB"/>
    <property type="match status" value="1"/>
</dbReference>
<evidence type="ECO:0008006" key="4">
    <source>
        <dbReference type="Google" id="ProtNLM"/>
    </source>
</evidence>
<dbReference type="PROSITE" id="PS51257">
    <property type="entry name" value="PROKAR_LIPOPROTEIN"/>
    <property type="match status" value="1"/>
</dbReference>
<dbReference type="Pfam" id="PF07676">
    <property type="entry name" value="PD40"/>
    <property type="match status" value="1"/>
</dbReference>
<dbReference type="RefSeq" id="WP_338397976.1">
    <property type="nucleotide sequence ID" value="NZ_AP025292.1"/>
</dbReference>
<dbReference type="InterPro" id="IPR011042">
    <property type="entry name" value="6-blade_b-propeller_TolB-like"/>
</dbReference>
<dbReference type="Pfam" id="PF13620">
    <property type="entry name" value="CarboxypepD_reg"/>
    <property type="match status" value="1"/>
</dbReference>
<dbReference type="Gene3D" id="2.60.40.1120">
    <property type="entry name" value="Carboxypeptidase-like, regulatory domain"/>
    <property type="match status" value="1"/>
</dbReference>
<keyword evidence="3" id="KW-1185">Reference proteome</keyword>
<evidence type="ECO:0000256" key="1">
    <source>
        <dbReference type="ARBA" id="ARBA00009820"/>
    </source>
</evidence>
<dbReference type="Gene3D" id="2.120.10.30">
    <property type="entry name" value="TolB, C-terminal domain"/>
    <property type="match status" value="1"/>
</dbReference>
<sequence length="508" mass="55629">MKTVIFSGSFWPKQMSALGLLILSCLLMLGCQDVPVEPDLTGALQGQVFDNDRQPIEGVSVSTTPASSATITDASGQFFIERLAVGEYVLNLYKSGYKGRAVNVAVRADEQQVIQVVMEEKDEEDEDLNLVMPYAPQPTDGASGVAVQFDLAWGADTLNAEGTTYNLIIYQGSQEEVYDQRLGLTDTTYSFDGFAGQQYFWQVTTIRGDHERQGPLWHFSTVSNTNARFVFTRKTNKGNELFAGDPNSLATIQLTNSGLGVHWPRINPKNDLVAFSALEDGRWQLFLTDLSGATPKKLTTLPMGSYHNFGGGFCWSADGKYLLYPVYDKLYRIDYNGSGLTQLATAPADRHFAEVEWAPNSSKLVCRVVGNAIGDDELYLMNTNGSGQELLIGDATGTLGSPTFSVDSKKVWYTRDKSGHDAADGRQLDASIFSIDLSSKQITALETEKPSGFNDHHPRLSPSGANIIFQSGPNNFGAATQIYIAGEKSEDTDNRTLLFADAAMPDWR</sequence>
<accession>A0ABN6L763</accession>
<gene>
    <name evidence="2" type="ORF">PEPS_12340</name>
</gene>
<evidence type="ECO:0000313" key="3">
    <source>
        <dbReference type="Proteomes" id="UP001354989"/>
    </source>
</evidence>
<dbReference type="PANTHER" id="PTHR36842">
    <property type="entry name" value="PROTEIN TOLB HOMOLOG"/>
    <property type="match status" value="1"/>
</dbReference>
<dbReference type="InterPro" id="IPR013784">
    <property type="entry name" value="Carb-bd-like_fold"/>
</dbReference>